<dbReference type="OrthoDB" id="4393931at2"/>
<protein>
    <submittedName>
        <fullName evidence="2">Uncharacterized protein</fullName>
    </submittedName>
</protein>
<evidence type="ECO:0000313" key="2">
    <source>
        <dbReference type="EMBL" id="KKD39910.1"/>
    </source>
</evidence>
<evidence type="ECO:0000313" key="3">
    <source>
        <dbReference type="Proteomes" id="UP000033607"/>
    </source>
</evidence>
<dbReference type="EMBL" id="LATL02000332">
    <property type="protein sequence ID" value="KKD39910.1"/>
    <property type="molecule type" value="Genomic_DNA"/>
</dbReference>
<reference evidence="2 3" key="1">
    <citation type="submission" date="2015-06" db="EMBL/GenBank/DDBJ databases">
        <title>Draft genome assembly of filamentous brackish cyanobacterium Limnoraphis robusta strain CS-951.</title>
        <authorList>
            <person name="Willis A."/>
            <person name="Parks M."/>
            <person name="Burford M.A."/>
        </authorList>
    </citation>
    <scope>NUCLEOTIDE SEQUENCE [LARGE SCALE GENOMIC DNA]</scope>
    <source>
        <strain evidence="2 3">CS-951</strain>
    </source>
</reference>
<accession>A0A0F5YNY6</accession>
<dbReference type="Proteomes" id="UP000033607">
    <property type="component" value="Unassembled WGS sequence"/>
</dbReference>
<dbReference type="RefSeq" id="WP_046276573.1">
    <property type="nucleotide sequence ID" value="NZ_LATL02000332.1"/>
</dbReference>
<gene>
    <name evidence="2" type="ORF">WN50_00720</name>
</gene>
<organism evidence="2 3">
    <name type="scientific">Limnoraphis robusta CS-951</name>
    <dbReference type="NCBI Taxonomy" id="1637645"/>
    <lineage>
        <taxon>Bacteria</taxon>
        <taxon>Bacillati</taxon>
        <taxon>Cyanobacteriota</taxon>
        <taxon>Cyanophyceae</taxon>
        <taxon>Oscillatoriophycideae</taxon>
        <taxon>Oscillatoriales</taxon>
        <taxon>Sirenicapillariaceae</taxon>
        <taxon>Limnoraphis</taxon>
    </lineage>
</organism>
<comment type="caution">
    <text evidence="2">The sequence shown here is derived from an EMBL/GenBank/DDBJ whole genome shotgun (WGS) entry which is preliminary data.</text>
</comment>
<dbReference type="Pfam" id="PF18849">
    <property type="entry name" value="baeRF_family7"/>
    <property type="match status" value="1"/>
</dbReference>
<evidence type="ECO:0000256" key="1">
    <source>
        <dbReference type="SAM" id="MobiDB-lite"/>
    </source>
</evidence>
<sequence>MSILSTSEIKELMEYRDENCITIFMPTHAAGSEIRQDPIRFKNVLSLAEEKLVEAGWRDTDAQRLLEQAHQLDQGEFWRHQDEGLALFISPNEFRYYRVPLNFDEEVIISNRFHIKPLMPLLMNDGRFYVLALSQNQVRLFQASHYNIDEVSLEGIPLSLAEALKYDETEQQLQLHSGSPALPQGKSQTYHGQGVGVDDNKDQIRRFLQKVDRGLHDILEDQQAPMILAGVDYVISIYRDITIYPLVLSEGIPGNPDNANPKELHKQAWEIVLPYFQESQEKAATKYQELMANNPEKASRDLKEIITAAYDKRIESLFVAIDEEQWGKFNPETHEITLQREDQPENEDLLDFATIHTFLNGGAVYTDVPENLPDRALIAATFRY</sequence>
<feature type="region of interest" description="Disordered" evidence="1">
    <location>
        <begin position="177"/>
        <end position="198"/>
    </location>
</feature>
<proteinExistence type="predicted"/>
<dbReference type="InterPro" id="IPR040837">
    <property type="entry name" value="Bact_RF_family7"/>
</dbReference>
<dbReference type="AlphaFoldDB" id="A0A0F5YNY6"/>
<name>A0A0F5YNY6_9CYAN</name>